<feature type="domain" description="Glycosyltransferase subfamily 4-like N-terminal" evidence="5">
    <location>
        <begin position="89"/>
        <end position="206"/>
    </location>
</feature>
<evidence type="ECO:0000256" key="1">
    <source>
        <dbReference type="ARBA" id="ARBA00009481"/>
    </source>
</evidence>
<evidence type="ECO:0000313" key="7">
    <source>
        <dbReference type="Proteomes" id="UP001334732"/>
    </source>
</evidence>
<dbReference type="EMBL" id="CP141769">
    <property type="protein sequence ID" value="WRS39623.1"/>
    <property type="molecule type" value="Genomic_DNA"/>
</dbReference>
<evidence type="ECO:0000256" key="3">
    <source>
        <dbReference type="ARBA" id="ARBA00022679"/>
    </source>
</evidence>
<proteinExistence type="inferred from homology"/>
<dbReference type="Proteomes" id="UP001334732">
    <property type="component" value="Chromosome"/>
</dbReference>
<accession>A0ABZ1CKT9</accession>
<evidence type="ECO:0000259" key="4">
    <source>
        <dbReference type="Pfam" id="PF00534"/>
    </source>
</evidence>
<dbReference type="InterPro" id="IPR001296">
    <property type="entry name" value="Glyco_trans_1"/>
</dbReference>
<feature type="domain" description="Glycosyl transferase family 1" evidence="4">
    <location>
        <begin position="215"/>
        <end position="384"/>
    </location>
</feature>
<dbReference type="RefSeq" id="WP_324780154.1">
    <property type="nucleotide sequence ID" value="NZ_CP141769.1"/>
</dbReference>
<keyword evidence="2 6" id="KW-0328">Glycosyltransferase</keyword>
<dbReference type="Gene3D" id="3.40.50.2000">
    <property type="entry name" value="Glycogen Phosphorylase B"/>
    <property type="match status" value="2"/>
</dbReference>
<organism evidence="6 7">
    <name type="scientific">Thiobacillus sedimenti</name>
    <dbReference type="NCBI Taxonomy" id="3110231"/>
    <lineage>
        <taxon>Bacteria</taxon>
        <taxon>Pseudomonadati</taxon>
        <taxon>Pseudomonadota</taxon>
        <taxon>Betaproteobacteria</taxon>
        <taxon>Nitrosomonadales</taxon>
        <taxon>Thiobacillaceae</taxon>
        <taxon>Thiobacillus</taxon>
    </lineage>
</organism>
<gene>
    <name evidence="6" type="ORF">VA613_01775</name>
</gene>
<evidence type="ECO:0000259" key="5">
    <source>
        <dbReference type="Pfam" id="PF13439"/>
    </source>
</evidence>
<evidence type="ECO:0000256" key="2">
    <source>
        <dbReference type="ARBA" id="ARBA00022676"/>
    </source>
</evidence>
<dbReference type="EC" id="2.4.-.-" evidence="6"/>
<keyword evidence="3 6" id="KW-0808">Transferase</keyword>
<dbReference type="GO" id="GO:0016757">
    <property type="term" value="F:glycosyltransferase activity"/>
    <property type="evidence" value="ECO:0007669"/>
    <property type="project" value="UniProtKB-KW"/>
</dbReference>
<evidence type="ECO:0000313" key="6">
    <source>
        <dbReference type="EMBL" id="WRS39623.1"/>
    </source>
</evidence>
<comment type="similarity">
    <text evidence="1">Belongs to the glycosyltransferase group 1 family. Glycosyltransferase 4 subfamily.</text>
</comment>
<protein>
    <submittedName>
        <fullName evidence="6">Glycosyltransferase</fullName>
        <ecNumber evidence="6">2.4.-.-</ecNumber>
    </submittedName>
</protein>
<sequence>MAEARAGAAGAIDLVVFSTLFPSVARPGAGLFIRERMFRVAQHRPLAVVSPQPWFPGLALIRRVRPGYRPQAPALEIQQGIRVYHPRFLAAPGILRRFDGLSMALASFFLLRRLKREGARLIDAHFAYPDGAAAVTLGRWLGLSVTITLRGTEVPHSRDTRLRRRLARALGAATRVFAVSDSLRRLALDLGAAPEKTEVIGNGVDLGMFHPVDRHAARARYDLPDRAQVLVSVGGLVERKGMHRVIDCLPMLIERHPDLHYVVVGGGGPEGDMRAELEAQAARLGLSDRVHFLGALPPEALKWPLSAADVFVLATRNEGWANVFLEAMACGLPVVTTDVGGNAEVVCHPGLGRIVPFGDAAALQAALDEALDAHWDRDAILAYARANQWDARVAQLLRAFAPLLSSPSPADRHMPTAARR</sequence>
<dbReference type="Pfam" id="PF00534">
    <property type="entry name" value="Glycos_transf_1"/>
    <property type="match status" value="1"/>
</dbReference>
<dbReference type="SUPFAM" id="SSF53756">
    <property type="entry name" value="UDP-Glycosyltransferase/glycogen phosphorylase"/>
    <property type="match status" value="1"/>
</dbReference>
<reference evidence="6 7" key="1">
    <citation type="submission" date="2023-12" db="EMBL/GenBank/DDBJ databases">
        <title>Thiobacillus sedimentum sp. nov., a chemolithoautotrophic sulfur-oxidizing bacterium isolated from freshwater sediment.</title>
        <authorList>
            <person name="Luo J."/>
            <person name="Dai C."/>
        </authorList>
    </citation>
    <scope>NUCLEOTIDE SEQUENCE [LARGE SCALE GENOMIC DNA]</scope>
    <source>
        <strain evidence="6 7">SCUT-2</strain>
    </source>
</reference>
<keyword evidence="7" id="KW-1185">Reference proteome</keyword>
<dbReference type="Pfam" id="PF13439">
    <property type="entry name" value="Glyco_transf_4"/>
    <property type="match status" value="1"/>
</dbReference>
<dbReference type="PANTHER" id="PTHR12526">
    <property type="entry name" value="GLYCOSYLTRANSFERASE"/>
    <property type="match status" value="1"/>
</dbReference>
<dbReference type="InterPro" id="IPR028098">
    <property type="entry name" value="Glyco_trans_4-like_N"/>
</dbReference>
<dbReference type="PANTHER" id="PTHR12526:SF640">
    <property type="entry name" value="COLANIC ACID BIOSYNTHESIS GLYCOSYLTRANSFERASE WCAL-RELATED"/>
    <property type="match status" value="1"/>
</dbReference>
<name>A0ABZ1CKT9_9PROT</name>